<dbReference type="InterPro" id="IPR026841">
    <property type="entry name" value="Aur1/Ipt1"/>
</dbReference>
<reference evidence="3" key="2">
    <citation type="submission" date="2021-08" db="EMBL/GenBank/DDBJ databases">
        <authorList>
            <person name="Tani A."/>
            <person name="Ola A."/>
            <person name="Ogura Y."/>
            <person name="Katsura K."/>
            <person name="Hayashi T."/>
        </authorList>
    </citation>
    <scope>NUCLEOTIDE SEQUENCE</scope>
    <source>
        <strain evidence="3">DSM 14458</strain>
    </source>
</reference>
<feature type="transmembrane region" description="Helical" evidence="1">
    <location>
        <begin position="228"/>
        <end position="247"/>
    </location>
</feature>
<dbReference type="Proteomes" id="UP001055093">
    <property type="component" value="Unassembled WGS sequence"/>
</dbReference>
<keyword evidence="1" id="KW-0812">Transmembrane</keyword>
<evidence type="ECO:0000313" key="4">
    <source>
        <dbReference type="Proteomes" id="UP001055093"/>
    </source>
</evidence>
<accession>A0ABQ4V324</accession>
<evidence type="ECO:0000256" key="1">
    <source>
        <dbReference type="SAM" id="Phobius"/>
    </source>
</evidence>
<keyword evidence="1" id="KW-1133">Transmembrane helix</keyword>
<protein>
    <recommendedName>
        <fullName evidence="2">Inositolphosphotransferase Aur1/Ipt1 domain-containing protein</fullName>
    </recommendedName>
</protein>
<dbReference type="EMBL" id="BPRE01000019">
    <property type="protein sequence ID" value="GJE77994.1"/>
    <property type="molecule type" value="Genomic_DNA"/>
</dbReference>
<comment type="caution">
    <text evidence="3">The sequence shown here is derived from an EMBL/GenBank/DDBJ whole genome shotgun (WGS) entry which is preliminary data.</text>
</comment>
<proteinExistence type="predicted"/>
<keyword evidence="4" id="KW-1185">Reference proteome</keyword>
<feature type="domain" description="Inositolphosphotransferase Aur1/Ipt1" evidence="2">
    <location>
        <begin position="106"/>
        <end position="289"/>
    </location>
</feature>
<keyword evidence="1" id="KW-0472">Membrane</keyword>
<gene>
    <name evidence="3" type="ORF">BGCPKDLD_4604</name>
</gene>
<organism evidence="3 4">
    <name type="scientific">Methylorubrum suomiense</name>
    <dbReference type="NCBI Taxonomy" id="144191"/>
    <lineage>
        <taxon>Bacteria</taxon>
        <taxon>Pseudomonadati</taxon>
        <taxon>Pseudomonadota</taxon>
        <taxon>Alphaproteobacteria</taxon>
        <taxon>Hyphomicrobiales</taxon>
        <taxon>Methylobacteriaceae</taxon>
        <taxon>Methylorubrum</taxon>
    </lineage>
</organism>
<name>A0ABQ4V324_9HYPH</name>
<feature type="transmembrane region" description="Helical" evidence="1">
    <location>
        <begin position="279"/>
        <end position="298"/>
    </location>
</feature>
<dbReference type="Pfam" id="PF14378">
    <property type="entry name" value="PAP2_3"/>
    <property type="match status" value="1"/>
</dbReference>
<sequence>MRHFMNCLANAPGPSPLTYGMPVLSLATALCMQCLTGVWINASAPECLVPAVIIAGTVYFHVRSMHEHGILAVTGFLAILMTHALCVAALSYSVQAFAFPLQDDLFISIDRSFGFEWLSFQKQIIEWPVVIFILGLCYSTFFFQLVFTPLFLIALGAASRADRFTLAFMLCGLVTVAVSAVLPATGAAGLVGPDTESLLLHGATPLPDLLALRNGTLRTITLAEVGPIISFPSLHCAVAYLGTAALWSVPRLRWAIAALNAAMTISAVTHGAHHICDCLAGLLVAAVSFHVAGWLGPWSRVTLARWSTGPAQPVATSANLAA</sequence>
<evidence type="ECO:0000259" key="2">
    <source>
        <dbReference type="Pfam" id="PF14378"/>
    </source>
</evidence>
<reference evidence="3" key="1">
    <citation type="journal article" date="2021" name="Front. Microbiol.">
        <title>Comprehensive Comparative Genomics and Phenotyping of Methylobacterium Species.</title>
        <authorList>
            <person name="Alessa O."/>
            <person name="Ogura Y."/>
            <person name="Fujitani Y."/>
            <person name="Takami H."/>
            <person name="Hayashi T."/>
            <person name="Sahin N."/>
            <person name="Tani A."/>
        </authorList>
    </citation>
    <scope>NUCLEOTIDE SEQUENCE</scope>
    <source>
        <strain evidence="3">DSM 14458</strain>
    </source>
</reference>
<feature type="transmembrane region" description="Helical" evidence="1">
    <location>
        <begin position="166"/>
        <end position="191"/>
    </location>
</feature>
<feature type="transmembrane region" description="Helical" evidence="1">
    <location>
        <begin position="70"/>
        <end position="92"/>
    </location>
</feature>
<dbReference type="Gene3D" id="1.20.144.10">
    <property type="entry name" value="Phosphatidic acid phosphatase type 2/haloperoxidase"/>
    <property type="match status" value="1"/>
</dbReference>
<evidence type="ECO:0000313" key="3">
    <source>
        <dbReference type="EMBL" id="GJE77994.1"/>
    </source>
</evidence>
<feature type="transmembrane region" description="Helical" evidence="1">
    <location>
        <begin position="127"/>
        <end position="154"/>
    </location>
</feature>